<proteinExistence type="predicted"/>
<evidence type="ECO:0000313" key="3">
    <source>
        <dbReference type="Proteomes" id="UP000241462"/>
    </source>
</evidence>
<name>A0A2T2ZWE5_9PEZI</name>
<evidence type="ECO:0000313" key="2">
    <source>
        <dbReference type="EMBL" id="PSR78427.1"/>
    </source>
</evidence>
<accession>A0A2T2ZWE5</accession>
<dbReference type="InParanoid" id="A0A2T2ZWE5"/>
<organism evidence="2 3">
    <name type="scientific">Coniella lustricola</name>
    <dbReference type="NCBI Taxonomy" id="2025994"/>
    <lineage>
        <taxon>Eukaryota</taxon>
        <taxon>Fungi</taxon>
        <taxon>Dikarya</taxon>
        <taxon>Ascomycota</taxon>
        <taxon>Pezizomycotina</taxon>
        <taxon>Sordariomycetes</taxon>
        <taxon>Sordariomycetidae</taxon>
        <taxon>Diaporthales</taxon>
        <taxon>Schizoparmaceae</taxon>
        <taxon>Coniella</taxon>
    </lineage>
</organism>
<protein>
    <submittedName>
        <fullName evidence="2">Uncharacterized protein</fullName>
    </submittedName>
</protein>
<feature type="region of interest" description="Disordered" evidence="1">
    <location>
        <begin position="1"/>
        <end position="22"/>
    </location>
</feature>
<gene>
    <name evidence="2" type="ORF">BD289DRAFT_122550</name>
</gene>
<dbReference type="Proteomes" id="UP000241462">
    <property type="component" value="Unassembled WGS sequence"/>
</dbReference>
<evidence type="ECO:0000256" key="1">
    <source>
        <dbReference type="SAM" id="MobiDB-lite"/>
    </source>
</evidence>
<dbReference type="AlphaFoldDB" id="A0A2T2ZWE5"/>
<reference evidence="2 3" key="1">
    <citation type="journal article" date="2018" name="Mycol. Prog.">
        <title>Coniella lustricola, a new species from submerged detritus.</title>
        <authorList>
            <person name="Raudabaugh D.B."/>
            <person name="Iturriaga T."/>
            <person name="Carver A."/>
            <person name="Mondo S."/>
            <person name="Pangilinan J."/>
            <person name="Lipzen A."/>
            <person name="He G."/>
            <person name="Amirebrahimi M."/>
            <person name="Grigoriev I.V."/>
            <person name="Miller A.N."/>
        </authorList>
    </citation>
    <scope>NUCLEOTIDE SEQUENCE [LARGE SCALE GENOMIC DNA]</scope>
    <source>
        <strain evidence="2 3">B22-T-1</strain>
    </source>
</reference>
<sequence>MGVSRFPFPPFPPSRPHSSRSPVGSFGMNRPCFLLLHGVFTYLHSFPTYQCIFLLMWCSGSLPPSLAHVCLAGIRTTPMCGRTYCTYLRPSTSGLPNCSSRLWASGCSGFQMVHGCGLFRARFVSRRSCLYLLIVKGDDAVYVMIHAGVKCAAAKPKICGLERVSASWAGLNWG</sequence>
<keyword evidence="3" id="KW-1185">Reference proteome</keyword>
<dbReference type="EMBL" id="KZ678607">
    <property type="protein sequence ID" value="PSR78427.1"/>
    <property type="molecule type" value="Genomic_DNA"/>
</dbReference>